<evidence type="ECO:0000256" key="3">
    <source>
        <dbReference type="ARBA" id="ARBA00013229"/>
    </source>
</evidence>
<dbReference type="InterPro" id="IPR000070">
    <property type="entry name" value="Pectinesterase_cat"/>
</dbReference>
<dbReference type="Pfam" id="PF01095">
    <property type="entry name" value="Pectinesterase"/>
    <property type="match status" value="2"/>
</dbReference>
<keyword evidence="4 10" id="KW-0378">Hydrolase</keyword>
<feature type="chain" id="PRO_5021511527" description="Pectinesterase" evidence="10">
    <location>
        <begin position="24"/>
        <end position="665"/>
    </location>
</feature>
<dbReference type="AlphaFoldDB" id="A0A4Y7J8D4"/>
<feature type="domain" description="Pectinesterase catalytic" evidence="11">
    <location>
        <begin position="370"/>
        <end position="655"/>
    </location>
</feature>
<dbReference type="STRING" id="3469.A0A4Y7J8D4"/>
<feature type="active site" evidence="9">
    <location>
        <position position="519"/>
    </location>
</feature>
<evidence type="ECO:0000256" key="9">
    <source>
        <dbReference type="PROSITE-ProRule" id="PRU10040"/>
    </source>
</evidence>
<comment type="similarity">
    <text evidence="2">Belongs to the pectinesterase family.</text>
</comment>
<comment type="function">
    <text evidence="8">Acts in the modification of cell walls via demethylesterification of cell wall pectin.</text>
</comment>
<evidence type="ECO:0000256" key="7">
    <source>
        <dbReference type="ARBA" id="ARBA00047928"/>
    </source>
</evidence>
<evidence type="ECO:0000256" key="8">
    <source>
        <dbReference type="ARBA" id="ARBA00057335"/>
    </source>
</evidence>
<evidence type="ECO:0000256" key="4">
    <source>
        <dbReference type="ARBA" id="ARBA00022801"/>
    </source>
</evidence>
<dbReference type="FunFam" id="2.160.20.10:FF:000013">
    <property type="entry name" value="Pectinesterase"/>
    <property type="match status" value="1"/>
</dbReference>
<name>A0A4Y7J8D4_PAPSO</name>
<dbReference type="PANTHER" id="PTHR31321">
    <property type="entry name" value="ACYL-COA THIOESTER HYDROLASE YBHC-RELATED"/>
    <property type="match status" value="1"/>
</dbReference>
<dbReference type="OMA" id="NTEWIRI"/>
<evidence type="ECO:0000256" key="5">
    <source>
        <dbReference type="ARBA" id="ARBA00023085"/>
    </source>
</evidence>
<keyword evidence="10" id="KW-0732">Signal</keyword>
<dbReference type="SUPFAM" id="SSF51126">
    <property type="entry name" value="Pectin lyase-like"/>
    <property type="match status" value="2"/>
</dbReference>
<dbReference type="InterPro" id="IPR033131">
    <property type="entry name" value="Pectinesterase_Asp_AS"/>
</dbReference>
<feature type="domain" description="Pectinesterase catalytic" evidence="11">
    <location>
        <begin position="46"/>
        <end position="326"/>
    </location>
</feature>
<dbReference type="PANTHER" id="PTHR31321:SF98">
    <property type="entry name" value="PECTINESTERASE 67-RELATED"/>
    <property type="match status" value="1"/>
</dbReference>
<dbReference type="EC" id="3.1.1.11" evidence="3 10"/>
<dbReference type="GO" id="GO:0030599">
    <property type="term" value="F:pectinesterase activity"/>
    <property type="evidence" value="ECO:0007669"/>
    <property type="project" value="UniProtKB-UniRule"/>
</dbReference>
<gene>
    <name evidence="12" type="ORF">C5167_015038</name>
</gene>
<evidence type="ECO:0000256" key="10">
    <source>
        <dbReference type="RuleBase" id="RU000589"/>
    </source>
</evidence>
<dbReference type="EMBL" id="CM010717">
    <property type="protein sequence ID" value="RZC56191.1"/>
    <property type="molecule type" value="Genomic_DNA"/>
</dbReference>
<proteinExistence type="inferred from homology"/>
<keyword evidence="6" id="KW-0325">Glycoprotein</keyword>
<organism evidence="12 13">
    <name type="scientific">Papaver somniferum</name>
    <name type="common">Opium poppy</name>
    <dbReference type="NCBI Taxonomy" id="3469"/>
    <lineage>
        <taxon>Eukaryota</taxon>
        <taxon>Viridiplantae</taxon>
        <taxon>Streptophyta</taxon>
        <taxon>Embryophyta</taxon>
        <taxon>Tracheophyta</taxon>
        <taxon>Spermatophyta</taxon>
        <taxon>Magnoliopsida</taxon>
        <taxon>Ranunculales</taxon>
        <taxon>Papaveraceae</taxon>
        <taxon>Papaveroideae</taxon>
        <taxon>Papaver</taxon>
    </lineage>
</organism>
<dbReference type="Gramene" id="RZC56191">
    <property type="protein sequence ID" value="RZC56191"/>
    <property type="gene ID" value="C5167_015038"/>
</dbReference>
<evidence type="ECO:0000313" key="13">
    <source>
        <dbReference type="Proteomes" id="UP000316621"/>
    </source>
</evidence>
<accession>A0A4Y7J8D4</accession>
<dbReference type="InterPro" id="IPR011050">
    <property type="entry name" value="Pectin_lyase_fold/virulence"/>
</dbReference>
<dbReference type="Gene3D" id="2.160.20.10">
    <property type="entry name" value="Single-stranded right-handed beta-helix, Pectin lyase-like"/>
    <property type="match status" value="2"/>
</dbReference>
<dbReference type="UniPathway" id="UPA00545">
    <property type="reaction ID" value="UER00823"/>
</dbReference>
<evidence type="ECO:0000256" key="2">
    <source>
        <dbReference type="ARBA" id="ARBA00008891"/>
    </source>
</evidence>
<protein>
    <recommendedName>
        <fullName evidence="3 10">Pectinesterase</fullName>
        <ecNumber evidence="3 10">3.1.1.11</ecNumber>
    </recommendedName>
</protein>
<dbReference type="InterPro" id="IPR012334">
    <property type="entry name" value="Pectin_lyas_fold"/>
</dbReference>
<sequence length="665" mass="74359">MLFSQQTVLPLVLVFVFIYYCLGVDSRAVRGHKNFDCGSPKDVKTIVVDPWGHGDYIKIQDAVNSIPSPNTQWIAINLTPGVYREKVNITTGKNCILLQGNDRDKTSIEWNSYVNEGGNPFESATFTSAVQHLVVKNITFKNTYNLEVEGRKVNKAVAASIFGDKSSFYDCGFIGLQDTLADVSGRHYFHNCHIEGAMDFIWGNGQSIYEYCEITVRTYPHPRYRVTSVITAQGRESEEQTTGFVFKFGKLNGIGNPTTFLGRAWRTCSTVLFKNMTFSDHGQLVEVLPIGWDHWEKNVRRIVYAEADNTGLGSELDDRASWERIGKKIIFVAVAAFACISNNVVNALTAQHVIDSPLLTEKIGTNRTIKVDINGKGDFTSVQAAIDSVPAGNSQWIIIHVRKGLYREKVHIPENKPYIFLRGNGKGRSHIMWNESATDNLESATLRVEANNFIAFGISFKNEAAIGMPFTSTNQSVAALVGADKVAFYHCGFYSAHNTLFDYKGRHYYDNCYIQGTIDFIFGRGQSIFHSCEIFVVGDKRVEIHGSITAQNKQTQEEDSGFVFLKGKVYGIGSSYLGRARGAYSRVVFAKTYLSRAIVPEGWTNWSYVGPTKDLFQAEYDTHGPGAEQEGRAAWSKQLTEKEAAPFMSIDFISGKEWLPVYNED</sequence>
<keyword evidence="13" id="KW-1185">Reference proteome</keyword>
<comment type="catalytic activity">
    <reaction evidence="7 10">
        <text>[(1-&gt;4)-alpha-D-galacturonosyl methyl ester](n) + n H2O = [(1-&gt;4)-alpha-D-galacturonosyl](n) + n methanol + n H(+)</text>
        <dbReference type="Rhea" id="RHEA:22380"/>
        <dbReference type="Rhea" id="RHEA-COMP:14570"/>
        <dbReference type="Rhea" id="RHEA-COMP:14573"/>
        <dbReference type="ChEBI" id="CHEBI:15377"/>
        <dbReference type="ChEBI" id="CHEBI:15378"/>
        <dbReference type="ChEBI" id="CHEBI:17790"/>
        <dbReference type="ChEBI" id="CHEBI:140522"/>
        <dbReference type="ChEBI" id="CHEBI:140523"/>
        <dbReference type="EC" id="3.1.1.11"/>
    </reaction>
</comment>
<evidence type="ECO:0000256" key="1">
    <source>
        <dbReference type="ARBA" id="ARBA00005184"/>
    </source>
</evidence>
<evidence type="ECO:0000313" key="12">
    <source>
        <dbReference type="EMBL" id="RZC56191.1"/>
    </source>
</evidence>
<dbReference type="GO" id="GO:0042545">
    <property type="term" value="P:cell wall modification"/>
    <property type="evidence" value="ECO:0007669"/>
    <property type="project" value="UniProtKB-UniRule"/>
</dbReference>
<comment type="pathway">
    <text evidence="1 10">Glycan metabolism; pectin degradation; 2-dehydro-3-deoxy-D-gluconate from pectin: step 1/5.</text>
</comment>
<dbReference type="PROSITE" id="PS00503">
    <property type="entry name" value="PECTINESTERASE_2"/>
    <property type="match status" value="1"/>
</dbReference>
<dbReference type="GO" id="GO:0045490">
    <property type="term" value="P:pectin catabolic process"/>
    <property type="evidence" value="ECO:0007669"/>
    <property type="project" value="UniProtKB-UniRule"/>
</dbReference>
<evidence type="ECO:0000256" key="6">
    <source>
        <dbReference type="ARBA" id="ARBA00023180"/>
    </source>
</evidence>
<evidence type="ECO:0000259" key="11">
    <source>
        <dbReference type="Pfam" id="PF01095"/>
    </source>
</evidence>
<dbReference type="Proteomes" id="UP000316621">
    <property type="component" value="Chromosome 3"/>
</dbReference>
<feature type="signal peptide" evidence="10">
    <location>
        <begin position="1"/>
        <end position="23"/>
    </location>
</feature>
<keyword evidence="5 10" id="KW-0063">Aspartyl esterase</keyword>
<reference evidence="12 13" key="1">
    <citation type="journal article" date="2018" name="Science">
        <title>The opium poppy genome and morphinan production.</title>
        <authorList>
            <person name="Guo L."/>
            <person name="Winzer T."/>
            <person name="Yang X."/>
            <person name="Li Y."/>
            <person name="Ning Z."/>
            <person name="He Z."/>
            <person name="Teodor R."/>
            <person name="Lu Y."/>
            <person name="Bowser T.A."/>
            <person name="Graham I.A."/>
            <person name="Ye K."/>
        </authorList>
    </citation>
    <scope>NUCLEOTIDE SEQUENCE [LARGE SCALE GENOMIC DNA]</scope>
    <source>
        <strain evidence="13">cv. HN1</strain>
        <tissue evidence="12">Leaves</tissue>
    </source>
</reference>